<keyword evidence="5" id="KW-1185">Reference proteome</keyword>
<feature type="region of interest" description="Disordered" evidence="2">
    <location>
        <begin position="565"/>
        <end position="678"/>
    </location>
</feature>
<feature type="compositionally biased region" description="Gly residues" evidence="2">
    <location>
        <begin position="666"/>
        <end position="677"/>
    </location>
</feature>
<dbReference type="STRING" id="109280.ENSHCOP00000010806"/>
<organism evidence="4 5">
    <name type="scientific">Hippocampus comes</name>
    <name type="common">Tiger tail seahorse</name>
    <dbReference type="NCBI Taxonomy" id="109280"/>
    <lineage>
        <taxon>Eukaryota</taxon>
        <taxon>Metazoa</taxon>
        <taxon>Chordata</taxon>
        <taxon>Craniata</taxon>
        <taxon>Vertebrata</taxon>
        <taxon>Euteleostomi</taxon>
        <taxon>Actinopterygii</taxon>
        <taxon>Neopterygii</taxon>
        <taxon>Teleostei</taxon>
        <taxon>Neoteleostei</taxon>
        <taxon>Acanthomorphata</taxon>
        <taxon>Syngnathiaria</taxon>
        <taxon>Syngnathiformes</taxon>
        <taxon>Syngnathoidei</taxon>
        <taxon>Syngnathidae</taxon>
        <taxon>Hippocampus</taxon>
    </lineage>
</organism>
<evidence type="ECO:0000256" key="1">
    <source>
        <dbReference type="SAM" id="Coils"/>
    </source>
</evidence>
<sequence>MYSSGYTQVTKASPQGQKKMQYRSKGKSCGYYLRIIFFFSSLIQSLIIVSLVLFLVYGKTQDSASTVRIQDLEESFSRLSIENVALRQQRRNLTNLLNVTLTEKTRNDWDLLRLRYLSNTSVKFIQDLDTRLQQTNIELSMCKGQARFSSHCPQLPQLQMMPQSGGCGLQMERLNAQFELIQSNFTHTTQRMRMEMDQIAKDRDNLNLEAIDLRRHKSIHEKEIELNRQRCKQDFVQSLSGVSNVSRAFLLKIESLFPTHIAFQLTCEKQREHLEQIRTNCTSLSREVEDRFQNYLNNVGDQMSEIQSENSRLKAENMRRSDDYRVCSQNRTAMVLEHRRTLEKLQLKHDKDSERLLLEKMRLSGDIEVLENSVNFKNKEVEHVKDQLRKLNMSCIAKTGFGGLPGAGGGQFGRSGSYGLGSSNVGSTGLNPNLGSTGSGVNRFGSTGLGSSSLGSTGVGLNRQGSTGLGSSSLGSTGSGSNKLGSTGLGSSSLGSAGSFNRQGSTGLGSSSLGSTGTGQNKLGLTGLGSSSLGSTASGSNKLGSTGWGSSSLGTTGLGSSKLGSTGLGSSSLGSTGLGSNKLGSSGMGSSSTGSTGSSLNKLGSNGLGSSTLGSTGSGLNKQGSTGLGSSGLGSTGSGLNKQGSTGSGSSGLGSTGSGLNKLGSTGSGSSGLGSTGSGLNKLGSTGLGSSSFGSTGLGLNRQGSTGLGTSGLGSTGSNNKPTSSLKSSSGLGSITSGLFGLGSSNSNAGQSKPGIGVGRGTSSGSSLGTGRTSSLGGGSVSVAQHLQELQRIINPSYANEERQELSRMMG</sequence>
<keyword evidence="3" id="KW-0472">Membrane</keyword>
<accession>A0A3Q2YC08</accession>
<reference evidence="4" key="2">
    <citation type="submission" date="2025-09" db="UniProtKB">
        <authorList>
            <consortium name="Ensembl"/>
        </authorList>
    </citation>
    <scope>IDENTIFICATION</scope>
</reference>
<evidence type="ECO:0000256" key="2">
    <source>
        <dbReference type="SAM" id="MobiDB-lite"/>
    </source>
</evidence>
<dbReference type="PANTHER" id="PTHR21687:SF5">
    <property type="entry name" value="PLASMALEMMA VESICLE-ASSOCIATED PROTEIN"/>
    <property type="match status" value="1"/>
</dbReference>
<evidence type="ECO:0000256" key="3">
    <source>
        <dbReference type="SAM" id="Phobius"/>
    </source>
</evidence>
<feature type="compositionally biased region" description="Gly residues" evidence="2">
    <location>
        <begin position="626"/>
        <end position="637"/>
    </location>
</feature>
<keyword evidence="3" id="KW-1133">Transmembrane helix</keyword>
<dbReference type="PANTHER" id="PTHR21687">
    <property type="entry name" value="PLASMALEMMA VESICLE-ASSOCIATED PROTEIN"/>
    <property type="match status" value="1"/>
</dbReference>
<dbReference type="CTD" id="100136858"/>
<feature type="compositionally biased region" description="Low complexity" evidence="2">
    <location>
        <begin position="565"/>
        <end position="625"/>
    </location>
</feature>
<dbReference type="KEGG" id="hcq:109518885"/>
<feature type="coiled-coil region" evidence="1">
    <location>
        <begin position="267"/>
        <end position="316"/>
    </location>
</feature>
<reference evidence="4" key="1">
    <citation type="submission" date="2025-08" db="UniProtKB">
        <authorList>
            <consortium name="Ensembl"/>
        </authorList>
    </citation>
    <scope>IDENTIFICATION</scope>
</reference>
<feature type="region of interest" description="Disordered" evidence="2">
    <location>
        <begin position="745"/>
        <end position="782"/>
    </location>
</feature>
<dbReference type="InterPro" id="IPR009538">
    <property type="entry name" value="PV-1"/>
</dbReference>
<feature type="compositionally biased region" description="Gly residues" evidence="2">
    <location>
        <begin position="706"/>
        <end position="715"/>
    </location>
</feature>
<dbReference type="AlphaFoldDB" id="A0A3Q2YC08"/>
<feature type="compositionally biased region" description="Gly residues" evidence="2">
    <location>
        <begin position="646"/>
        <end position="657"/>
    </location>
</feature>
<feature type="compositionally biased region" description="Low complexity" evidence="2">
    <location>
        <begin position="465"/>
        <end position="527"/>
    </location>
</feature>
<dbReference type="Pfam" id="PF06637">
    <property type="entry name" value="PV-1"/>
    <property type="match status" value="1"/>
</dbReference>
<evidence type="ECO:0000313" key="5">
    <source>
        <dbReference type="Proteomes" id="UP000264820"/>
    </source>
</evidence>
<dbReference type="Proteomes" id="UP000264820">
    <property type="component" value="Unplaced"/>
</dbReference>
<proteinExistence type="predicted"/>
<feature type="region of interest" description="Disordered" evidence="2">
    <location>
        <begin position="455"/>
        <end position="527"/>
    </location>
</feature>
<dbReference type="GeneID" id="109518885"/>
<keyword evidence="1" id="KW-0175">Coiled coil</keyword>
<dbReference type="RefSeq" id="XP_019730573.1">
    <property type="nucleotide sequence ID" value="XM_019875014.1"/>
</dbReference>
<dbReference type="Ensembl" id="ENSHCOT00000017320.1">
    <property type="protein sequence ID" value="ENSHCOP00000010806.1"/>
    <property type="gene ID" value="ENSHCOG00000013474.1"/>
</dbReference>
<feature type="compositionally biased region" description="Low complexity" evidence="2">
    <location>
        <begin position="763"/>
        <end position="775"/>
    </location>
</feature>
<dbReference type="OrthoDB" id="8828676at2759"/>
<dbReference type="OMA" id="KARNDWD"/>
<feature type="transmembrane region" description="Helical" evidence="3">
    <location>
        <begin position="31"/>
        <end position="57"/>
    </location>
</feature>
<dbReference type="GO" id="GO:0002693">
    <property type="term" value="P:positive regulation of cellular extravasation"/>
    <property type="evidence" value="ECO:0007669"/>
    <property type="project" value="TreeGrafter"/>
</dbReference>
<protein>
    <submittedName>
        <fullName evidence="4">Plasmalemma vesicle associated protein a</fullName>
    </submittedName>
</protein>
<keyword evidence="3" id="KW-0812">Transmembrane</keyword>
<feature type="region of interest" description="Disordered" evidence="2">
    <location>
        <begin position="694"/>
        <end position="730"/>
    </location>
</feature>
<evidence type="ECO:0000313" key="4">
    <source>
        <dbReference type="Ensembl" id="ENSHCOP00000010806.1"/>
    </source>
</evidence>
<dbReference type="GO" id="GO:0043114">
    <property type="term" value="P:regulation of vascular permeability"/>
    <property type="evidence" value="ECO:0007669"/>
    <property type="project" value="TreeGrafter"/>
</dbReference>
<name>A0A3Q2YC08_HIPCM</name>
<dbReference type="GeneTree" id="ENSGT00390000006166"/>